<reference evidence="2 3" key="1">
    <citation type="submission" date="2019-09" db="EMBL/GenBank/DDBJ databases">
        <title>Screening of Novel Bioactive Compounds from Soil-Associated.</title>
        <authorList>
            <person name="Gong X."/>
        </authorList>
    </citation>
    <scope>NUCLEOTIDE SEQUENCE [LARGE SCALE GENOMIC DNA]</scope>
    <source>
        <strain evidence="2 3">Gxj-6</strain>
    </source>
</reference>
<keyword evidence="1" id="KW-0472">Membrane</keyword>
<comment type="caution">
    <text evidence="2">The sequence shown here is derived from an EMBL/GenBank/DDBJ whole genome shotgun (WGS) entry which is preliminary data.</text>
</comment>
<accession>A0A5J5JTL0</accession>
<evidence type="ECO:0000313" key="2">
    <source>
        <dbReference type="EMBL" id="KAA9374591.1"/>
    </source>
</evidence>
<keyword evidence="1" id="KW-1133">Transmembrane helix</keyword>
<protein>
    <submittedName>
        <fullName evidence="2">Uncharacterized protein</fullName>
    </submittedName>
</protein>
<feature type="transmembrane region" description="Helical" evidence="1">
    <location>
        <begin position="61"/>
        <end position="79"/>
    </location>
</feature>
<feature type="transmembrane region" description="Helical" evidence="1">
    <location>
        <begin position="133"/>
        <end position="154"/>
    </location>
</feature>
<organism evidence="2 3">
    <name type="scientific">Microbispora cellulosiformans</name>
    <dbReference type="NCBI Taxonomy" id="2614688"/>
    <lineage>
        <taxon>Bacteria</taxon>
        <taxon>Bacillati</taxon>
        <taxon>Actinomycetota</taxon>
        <taxon>Actinomycetes</taxon>
        <taxon>Streptosporangiales</taxon>
        <taxon>Streptosporangiaceae</taxon>
        <taxon>Microbispora</taxon>
    </lineage>
</organism>
<keyword evidence="1" id="KW-0812">Transmembrane</keyword>
<sequence length="463" mass="50759">MSRRSRWWWAAALAASSAGLAYSLTLAQHGFTWFSFGYCPVRDLYDAATDVWWPARTYFPLAWYSGLPGIVVAFAAHWAAIRARRPRAGRVLARVAAAPLLVLFGLAPLAFALDLARDAACLDRWGGALGVRLILLPDAVAAVAALCALAAVRMPRHRLRRALSLALLRLPRRSAPVLAVLVLLTLLPVADLAVGEITSRPCEARFVDGRSGGAHAVPPYGAGERRFLCDARESGRFADISDQDLLTYGHAACDAYRPGDDDAYVFAAVCPPIAVDLRKKQAADEAAYRQQEAVNQRACDSATHRPRVRPLRVVRALMGTDYGVIESLETEAALDDDLLTRAQANGLVAALPGHLMVITHSDFDNCLTAELYRRRPPVEASGWDRVVEVGYRSLAGRIELMDPIQGESDLPNLAFRGRGRYRIRVHYRVPAGEPGSTQDLLIMIFPGADEWTIEYLPRRGSSR</sequence>
<dbReference type="Proteomes" id="UP000327011">
    <property type="component" value="Unassembled WGS sequence"/>
</dbReference>
<dbReference type="RefSeq" id="WP_150938506.1">
    <property type="nucleotide sequence ID" value="NZ_VYTZ01000015.1"/>
</dbReference>
<keyword evidence="3" id="KW-1185">Reference proteome</keyword>
<name>A0A5J5JTL0_9ACTN</name>
<dbReference type="AlphaFoldDB" id="A0A5J5JTL0"/>
<gene>
    <name evidence="2" type="ORF">F5972_30590</name>
</gene>
<dbReference type="EMBL" id="VYTZ01000015">
    <property type="protein sequence ID" value="KAA9374591.1"/>
    <property type="molecule type" value="Genomic_DNA"/>
</dbReference>
<feature type="transmembrane region" description="Helical" evidence="1">
    <location>
        <begin position="91"/>
        <end position="113"/>
    </location>
</feature>
<proteinExistence type="predicted"/>
<evidence type="ECO:0000256" key="1">
    <source>
        <dbReference type="SAM" id="Phobius"/>
    </source>
</evidence>
<feature type="transmembrane region" description="Helical" evidence="1">
    <location>
        <begin position="175"/>
        <end position="195"/>
    </location>
</feature>
<evidence type="ECO:0000313" key="3">
    <source>
        <dbReference type="Proteomes" id="UP000327011"/>
    </source>
</evidence>